<dbReference type="HOGENOM" id="CLU_2997224_0_0_1"/>
<gene>
    <name evidence="2" type="ORF">PILCRDRAFT_813723</name>
</gene>
<dbReference type="EMBL" id="KN832976">
    <property type="protein sequence ID" value="KIM88747.1"/>
    <property type="molecule type" value="Genomic_DNA"/>
</dbReference>
<protein>
    <submittedName>
        <fullName evidence="2">Uncharacterized protein</fullName>
    </submittedName>
</protein>
<sequence>MAASTFGKTRTGVARVPCGYDRLFSSLNTLDLLPNSPTPSHTAHVPFRPLSSRTAAC</sequence>
<proteinExistence type="predicted"/>
<name>A0A0C3CG67_PILCF</name>
<accession>A0A0C3CG67</accession>
<dbReference type="Proteomes" id="UP000054166">
    <property type="component" value="Unassembled WGS sequence"/>
</dbReference>
<evidence type="ECO:0000256" key="1">
    <source>
        <dbReference type="SAM" id="MobiDB-lite"/>
    </source>
</evidence>
<reference evidence="3" key="2">
    <citation type="submission" date="2015-01" db="EMBL/GenBank/DDBJ databases">
        <title>Evolutionary Origins and Diversification of the Mycorrhizal Mutualists.</title>
        <authorList>
            <consortium name="DOE Joint Genome Institute"/>
            <consortium name="Mycorrhizal Genomics Consortium"/>
            <person name="Kohler A."/>
            <person name="Kuo A."/>
            <person name="Nagy L.G."/>
            <person name="Floudas D."/>
            <person name="Copeland A."/>
            <person name="Barry K.W."/>
            <person name="Cichocki N."/>
            <person name="Veneault-Fourrey C."/>
            <person name="LaButti K."/>
            <person name="Lindquist E.A."/>
            <person name="Lipzen A."/>
            <person name="Lundell T."/>
            <person name="Morin E."/>
            <person name="Murat C."/>
            <person name="Riley R."/>
            <person name="Ohm R."/>
            <person name="Sun H."/>
            <person name="Tunlid A."/>
            <person name="Henrissat B."/>
            <person name="Grigoriev I.V."/>
            <person name="Hibbett D.S."/>
            <person name="Martin F."/>
        </authorList>
    </citation>
    <scope>NUCLEOTIDE SEQUENCE [LARGE SCALE GENOMIC DNA]</scope>
    <source>
        <strain evidence="3">F 1598</strain>
    </source>
</reference>
<keyword evidence="3" id="KW-1185">Reference proteome</keyword>
<dbReference type="InParanoid" id="A0A0C3CG67"/>
<feature type="region of interest" description="Disordered" evidence="1">
    <location>
        <begin position="37"/>
        <end position="57"/>
    </location>
</feature>
<evidence type="ECO:0000313" key="3">
    <source>
        <dbReference type="Proteomes" id="UP000054166"/>
    </source>
</evidence>
<organism evidence="2 3">
    <name type="scientific">Piloderma croceum (strain F 1598)</name>
    <dbReference type="NCBI Taxonomy" id="765440"/>
    <lineage>
        <taxon>Eukaryota</taxon>
        <taxon>Fungi</taxon>
        <taxon>Dikarya</taxon>
        <taxon>Basidiomycota</taxon>
        <taxon>Agaricomycotina</taxon>
        <taxon>Agaricomycetes</taxon>
        <taxon>Agaricomycetidae</taxon>
        <taxon>Atheliales</taxon>
        <taxon>Atheliaceae</taxon>
        <taxon>Piloderma</taxon>
    </lineage>
</organism>
<evidence type="ECO:0000313" key="2">
    <source>
        <dbReference type="EMBL" id="KIM88747.1"/>
    </source>
</evidence>
<dbReference type="AlphaFoldDB" id="A0A0C3CG67"/>
<reference evidence="2 3" key="1">
    <citation type="submission" date="2014-04" db="EMBL/GenBank/DDBJ databases">
        <authorList>
            <consortium name="DOE Joint Genome Institute"/>
            <person name="Kuo A."/>
            <person name="Tarkka M."/>
            <person name="Buscot F."/>
            <person name="Kohler A."/>
            <person name="Nagy L.G."/>
            <person name="Floudas D."/>
            <person name="Copeland A."/>
            <person name="Barry K.W."/>
            <person name="Cichocki N."/>
            <person name="Veneault-Fourrey C."/>
            <person name="LaButti K."/>
            <person name="Lindquist E.A."/>
            <person name="Lipzen A."/>
            <person name="Lundell T."/>
            <person name="Morin E."/>
            <person name="Murat C."/>
            <person name="Sun H."/>
            <person name="Tunlid A."/>
            <person name="Henrissat B."/>
            <person name="Grigoriev I.V."/>
            <person name="Hibbett D.S."/>
            <person name="Martin F."/>
            <person name="Nordberg H.P."/>
            <person name="Cantor M.N."/>
            <person name="Hua S.X."/>
        </authorList>
    </citation>
    <scope>NUCLEOTIDE SEQUENCE [LARGE SCALE GENOMIC DNA]</scope>
    <source>
        <strain evidence="2 3">F 1598</strain>
    </source>
</reference>